<feature type="chain" id="PRO_5042008258" evidence="1">
    <location>
        <begin position="24"/>
        <end position="407"/>
    </location>
</feature>
<reference evidence="3" key="2">
    <citation type="journal article" date="2023" name="Science">
        <title>Genomic signatures of disease resistance in endangered staghorn corals.</title>
        <authorList>
            <person name="Vollmer S.V."/>
            <person name="Selwyn J.D."/>
            <person name="Despard B.A."/>
            <person name="Roesel C.L."/>
        </authorList>
    </citation>
    <scope>NUCLEOTIDE SEQUENCE</scope>
    <source>
        <strain evidence="3">K2</strain>
    </source>
</reference>
<gene>
    <name evidence="3" type="ORF">P5673_023954</name>
</gene>
<dbReference type="PANTHER" id="PTHR12461:SF91">
    <property type="entry name" value="JMJC DOMAIN-CONTAINING PROTEIN"/>
    <property type="match status" value="1"/>
</dbReference>
<dbReference type="AlphaFoldDB" id="A0AAD9UYF1"/>
<sequence length="407" mass="47393">MDSLKTFWLSVLLKLLSLSSLCCHEESSHHIKLPSCENQYSESCNTGENDITMEEMFKHGHMKPFGSHHPPDFIVEELPYMISPQDFYMNFVAKHKPVVIKGAVKYWPAYMKWTDEYLNATYGNKTFRMETRDDDKWNIPPDMALHEFLQQYNYSNRYLVDELLPDMRKDVILPLCLRCEEMSSFFFVSYFWMSTGGTSSSIHIDTDENLLCVIRGHKVVNMVSPKYSRYLYSDESRVLGVSDINPKAVDLEKYPNVMKVRYHTATVEEGDIVYIPQMWWHQVISRPQRQQAVALWWKSKPSVKQHGRKAIPLKGDATSGAEKYSFGNVLAQYEMWVQNVSENVARLECKDQQKFMSEYRFETDKVENAPTTMGDGGHLEEVCDPLLTDNALYTKYSYGLTMVKFKH</sequence>
<feature type="signal peptide" evidence="1">
    <location>
        <begin position="1"/>
        <end position="23"/>
    </location>
</feature>
<reference evidence="3" key="1">
    <citation type="journal article" date="2023" name="G3 (Bethesda)">
        <title>Whole genome assembly and annotation of the endangered Caribbean coral Acropora cervicornis.</title>
        <authorList>
            <person name="Selwyn J.D."/>
            <person name="Vollmer S.V."/>
        </authorList>
    </citation>
    <scope>NUCLEOTIDE SEQUENCE</scope>
    <source>
        <strain evidence="3">K2</strain>
    </source>
</reference>
<dbReference type="EMBL" id="JARQWQ010000069">
    <property type="protein sequence ID" value="KAK2554506.1"/>
    <property type="molecule type" value="Genomic_DNA"/>
</dbReference>
<organism evidence="3 4">
    <name type="scientific">Acropora cervicornis</name>
    <name type="common">Staghorn coral</name>
    <dbReference type="NCBI Taxonomy" id="6130"/>
    <lineage>
        <taxon>Eukaryota</taxon>
        <taxon>Metazoa</taxon>
        <taxon>Cnidaria</taxon>
        <taxon>Anthozoa</taxon>
        <taxon>Hexacorallia</taxon>
        <taxon>Scleractinia</taxon>
        <taxon>Astrocoeniina</taxon>
        <taxon>Acroporidae</taxon>
        <taxon>Acropora</taxon>
    </lineage>
</organism>
<dbReference type="PANTHER" id="PTHR12461">
    <property type="entry name" value="HYPOXIA-INDUCIBLE FACTOR 1 ALPHA INHIBITOR-RELATED"/>
    <property type="match status" value="1"/>
</dbReference>
<dbReference type="Pfam" id="PF13621">
    <property type="entry name" value="Cupin_8"/>
    <property type="match status" value="1"/>
</dbReference>
<dbReference type="SMART" id="SM00558">
    <property type="entry name" value="JmjC"/>
    <property type="match status" value="1"/>
</dbReference>
<evidence type="ECO:0000256" key="1">
    <source>
        <dbReference type="SAM" id="SignalP"/>
    </source>
</evidence>
<evidence type="ECO:0000259" key="2">
    <source>
        <dbReference type="PROSITE" id="PS51184"/>
    </source>
</evidence>
<evidence type="ECO:0000313" key="3">
    <source>
        <dbReference type="EMBL" id="KAK2554506.1"/>
    </source>
</evidence>
<keyword evidence="1" id="KW-0732">Signal</keyword>
<dbReference type="Gene3D" id="2.60.120.650">
    <property type="entry name" value="Cupin"/>
    <property type="match status" value="1"/>
</dbReference>
<feature type="domain" description="JmjC" evidence="2">
    <location>
        <begin position="153"/>
        <end position="314"/>
    </location>
</feature>
<protein>
    <submittedName>
        <fullName evidence="3">Bifunctional peptidase and arginyl-hydroxylase JMJD5</fullName>
    </submittedName>
</protein>
<keyword evidence="4" id="KW-1185">Reference proteome</keyword>
<proteinExistence type="predicted"/>
<accession>A0AAD9UYF1</accession>
<comment type="caution">
    <text evidence="3">The sequence shown here is derived from an EMBL/GenBank/DDBJ whole genome shotgun (WGS) entry which is preliminary data.</text>
</comment>
<dbReference type="SUPFAM" id="SSF51197">
    <property type="entry name" value="Clavaminate synthase-like"/>
    <property type="match status" value="1"/>
</dbReference>
<evidence type="ECO:0000313" key="4">
    <source>
        <dbReference type="Proteomes" id="UP001249851"/>
    </source>
</evidence>
<dbReference type="InterPro" id="IPR003347">
    <property type="entry name" value="JmjC_dom"/>
</dbReference>
<dbReference type="InterPro" id="IPR041667">
    <property type="entry name" value="Cupin_8"/>
</dbReference>
<dbReference type="Proteomes" id="UP001249851">
    <property type="component" value="Unassembled WGS sequence"/>
</dbReference>
<dbReference type="PROSITE" id="PS51184">
    <property type="entry name" value="JMJC"/>
    <property type="match status" value="1"/>
</dbReference>
<name>A0AAD9UYF1_ACRCE</name>